<keyword evidence="1" id="KW-0732">Signal</keyword>
<dbReference type="Proteomes" id="UP000789508">
    <property type="component" value="Unassembled WGS sequence"/>
</dbReference>
<gene>
    <name evidence="2" type="ORF">ALEPTO_LOCUS1214</name>
</gene>
<name>A0A9N8YTF8_9GLOM</name>
<evidence type="ECO:0000256" key="1">
    <source>
        <dbReference type="SAM" id="SignalP"/>
    </source>
</evidence>
<organism evidence="2 3">
    <name type="scientific">Ambispora leptoticha</name>
    <dbReference type="NCBI Taxonomy" id="144679"/>
    <lineage>
        <taxon>Eukaryota</taxon>
        <taxon>Fungi</taxon>
        <taxon>Fungi incertae sedis</taxon>
        <taxon>Mucoromycota</taxon>
        <taxon>Glomeromycotina</taxon>
        <taxon>Glomeromycetes</taxon>
        <taxon>Archaeosporales</taxon>
        <taxon>Ambisporaceae</taxon>
        <taxon>Ambispora</taxon>
    </lineage>
</organism>
<feature type="chain" id="PRO_5040169384" evidence="1">
    <location>
        <begin position="30"/>
        <end position="175"/>
    </location>
</feature>
<keyword evidence="3" id="KW-1185">Reference proteome</keyword>
<feature type="signal peptide" evidence="1">
    <location>
        <begin position="1"/>
        <end position="29"/>
    </location>
</feature>
<evidence type="ECO:0000313" key="3">
    <source>
        <dbReference type="Proteomes" id="UP000789508"/>
    </source>
</evidence>
<proteinExistence type="predicted"/>
<dbReference type="AlphaFoldDB" id="A0A9N8YTF8"/>
<protein>
    <submittedName>
        <fullName evidence="2">4325_t:CDS:1</fullName>
    </submittedName>
</protein>
<reference evidence="2" key="1">
    <citation type="submission" date="2021-06" db="EMBL/GenBank/DDBJ databases">
        <authorList>
            <person name="Kallberg Y."/>
            <person name="Tangrot J."/>
            <person name="Rosling A."/>
        </authorList>
    </citation>
    <scope>NUCLEOTIDE SEQUENCE</scope>
    <source>
        <strain evidence="2">FL130A</strain>
    </source>
</reference>
<dbReference type="EMBL" id="CAJVPS010000121">
    <property type="protein sequence ID" value="CAG8454701.1"/>
    <property type="molecule type" value="Genomic_DNA"/>
</dbReference>
<sequence>MNLLSLQISSYLLITLLFNYAFVLQLCNAKSEELTTITTTTVCATTTTTVISTPIPPIPTKTWPFPTETLTSCTTIFPTKTTYTVTPTETTTGRRTQTKFPWSSTTASLVPNNFQELPGNPDPSEIHLITAVTKHHPPSKPTDASQNSAVREGGVRYGDKVAVLLAAVLAAVALF</sequence>
<accession>A0A9N8YTF8</accession>
<comment type="caution">
    <text evidence="2">The sequence shown here is derived from an EMBL/GenBank/DDBJ whole genome shotgun (WGS) entry which is preliminary data.</text>
</comment>
<evidence type="ECO:0000313" key="2">
    <source>
        <dbReference type="EMBL" id="CAG8454701.1"/>
    </source>
</evidence>